<keyword evidence="8" id="KW-1278">Translocase</keyword>
<dbReference type="InterPro" id="IPR003439">
    <property type="entry name" value="ABC_transporter-like_ATP-bd"/>
</dbReference>
<evidence type="ECO:0000313" key="12">
    <source>
        <dbReference type="EMBL" id="RDY32812.1"/>
    </source>
</evidence>
<proteinExistence type="predicted"/>
<reference evidence="11 14" key="2">
    <citation type="submission" date="2018-05" db="EMBL/GenBank/DDBJ databases">
        <title>Genomic Encyclopedia of Type Strains, Phase IV (KMG-IV): sequencing the most valuable type-strain genomes for metagenomic binning, comparative biology and taxonomic classification.</title>
        <authorList>
            <person name="Goeker M."/>
        </authorList>
    </citation>
    <scope>NUCLEOTIDE SEQUENCE [LARGE SCALE GENOMIC DNA]</scope>
    <source>
        <strain evidence="11 14">DSM 28816</strain>
    </source>
</reference>
<sequence length="497" mass="55326">MSDRILQMEGISKSFFGVQVLKNAQLEVRKGEVHVLLGENGAGKSTMIKILSGAYKREEGKIYLNGEELPILTPKEVIDKGISVIYQEFNLNPHVSIWENIFMGKEFTKHGIIDSSKSKSEAKKYMELIGLDCEPDLLVGNLSIAQKQMVEIAKAISMDVKVLVLDEPTASITDKETERLFSIVRELKAKGIGIIYISHRMSELFEIGDRCSVMRDGEYIDTVELSKTSVEELTKMMVGRSVSFERYQNKALDTKSEVLKVENLNYKKLLKNVSFHLHKGEILGMSGLVGAGRTELAKCIIGAYTKSSGTVYLNGNEYSNASICKSIDHGIVYLSEDRKDEGLVLMHSLKDNIALPNLSLFGKFMLSKSKMECTAKESVEKLMIKAHSTDIQAKNLSGGNQQKVVIAKWLLTNAQIFIFDEPTRGIDVGARDEIYQIMGKLVKEGKSIIMISSDIPEIQKMCDRVLVLKDGEITADVKNTTELTQEKILSYALTGGK</sequence>
<gene>
    <name evidence="11" type="ORF">C8E03_101121</name>
    <name evidence="12" type="ORF">CG710_002435</name>
</gene>
<dbReference type="AlphaFoldDB" id="A0A318ET94"/>
<evidence type="ECO:0000256" key="7">
    <source>
        <dbReference type="ARBA" id="ARBA00022840"/>
    </source>
</evidence>
<evidence type="ECO:0000256" key="1">
    <source>
        <dbReference type="ARBA" id="ARBA00004202"/>
    </source>
</evidence>
<dbReference type="InterPro" id="IPR027417">
    <property type="entry name" value="P-loop_NTPase"/>
</dbReference>
<evidence type="ECO:0000313" key="11">
    <source>
        <dbReference type="EMBL" id="PXV95492.1"/>
    </source>
</evidence>
<evidence type="ECO:0000256" key="2">
    <source>
        <dbReference type="ARBA" id="ARBA00022448"/>
    </source>
</evidence>
<evidence type="ECO:0000259" key="10">
    <source>
        <dbReference type="PROSITE" id="PS50893"/>
    </source>
</evidence>
<dbReference type="PANTHER" id="PTHR43790:SF3">
    <property type="entry name" value="D-ALLOSE IMPORT ATP-BINDING PROTEIN ALSA-RELATED"/>
    <property type="match status" value="1"/>
</dbReference>
<dbReference type="EMBL" id="QICS01000001">
    <property type="protein sequence ID" value="PXV95492.1"/>
    <property type="molecule type" value="Genomic_DNA"/>
</dbReference>
<evidence type="ECO:0000256" key="5">
    <source>
        <dbReference type="ARBA" id="ARBA00022737"/>
    </source>
</evidence>
<feature type="domain" description="ABC transporter" evidence="10">
    <location>
        <begin position="252"/>
        <end position="495"/>
    </location>
</feature>
<organism evidence="11 14">
    <name type="scientific">Lachnotalea glycerini</name>
    <dbReference type="NCBI Taxonomy" id="1763509"/>
    <lineage>
        <taxon>Bacteria</taxon>
        <taxon>Bacillati</taxon>
        <taxon>Bacillota</taxon>
        <taxon>Clostridia</taxon>
        <taxon>Lachnospirales</taxon>
        <taxon>Lachnospiraceae</taxon>
        <taxon>Lachnotalea</taxon>
    </lineage>
</organism>
<dbReference type="SMART" id="SM00382">
    <property type="entry name" value="AAA"/>
    <property type="match status" value="2"/>
</dbReference>
<dbReference type="InterPro" id="IPR017871">
    <property type="entry name" value="ABC_transporter-like_CS"/>
</dbReference>
<keyword evidence="3" id="KW-1003">Cell membrane</keyword>
<keyword evidence="5" id="KW-0677">Repeat</keyword>
<dbReference type="InterPro" id="IPR003593">
    <property type="entry name" value="AAA+_ATPase"/>
</dbReference>
<dbReference type="PROSITE" id="PS00211">
    <property type="entry name" value="ABC_TRANSPORTER_1"/>
    <property type="match status" value="1"/>
</dbReference>
<dbReference type="FunFam" id="3.40.50.300:FF:000127">
    <property type="entry name" value="Ribose import ATP-binding protein RbsA"/>
    <property type="match status" value="1"/>
</dbReference>
<dbReference type="Gene3D" id="3.40.50.300">
    <property type="entry name" value="P-loop containing nucleotide triphosphate hydrolases"/>
    <property type="match status" value="2"/>
</dbReference>
<evidence type="ECO:0000256" key="6">
    <source>
        <dbReference type="ARBA" id="ARBA00022741"/>
    </source>
</evidence>
<dbReference type="Proteomes" id="UP000247523">
    <property type="component" value="Unassembled WGS sequence"/>
</dbReference>
<evidence type="ECO:0000256" key="9">
    <source>
        <dbReference type="ARBA" id="ARBA00023136"/>
    </source>
</evidence>
<dbReference type="CDD" id="cd03216">
    <property type="entry name" value="ABC_Carb_Monos_I"/>
    <property type="match status" value="1"/>
</dbReference>
<dbReference type="OrthoDB" id="9771863at2"/>
<comment type="subcellular location">
    <subcellularLocation>
        <location evidence="1">Cell membrane</location>
        <topology evidence="1">Peripheral membrane protein</topology>
    </subcellularLocation>
</comment>
<evidence type="ECO:0000256" key="4">
    <source>
        <dbReference type="ARBA" id="ARBA00022597"/>
    </source>
</evidence>
<keyword evidence="7 11" id="KW-0067">ATP-binding</keyword>
<dbReference type="EMBL" id="NOKA02000002">
    <property type="protein sequence ID" value="RDY32812.1"/>
    <property type="molecule type" value="Genomic_DNA"/>
</dbReference>
<feature type="domain" description="ABC transporter" evidence="10">
    <location>
        <begin position="6"/>
        <end position="241"/>
    </location>
</feature>
<reference evidence="12" key="3">
    <citation type="submission" date="2018-07" db="EMBL/GenBank/DDBJ databases">
        <authorList>
            <person name="Quirk P.G."/>
            <person name="Krulwich T.A."/>
        </authorList>
    </citation>
    <scope>NUCLEOTIDE SEQUENCE</scope>
    <source>
        <strain evidence="12">CCRI-19302</strain>
    </source>
</reference>
<dbReference type="PANTHER" id="PTHR43790">
    <property type="entry name" value="CARBOHYDRATE TRANSPORT ATP-BINDING PROTEIN MG119-RELATED"/>
    <property type="match status" value="1"/>
</dbReference>
<dbReference type="RefSeq" id="WP_110289979.1">
    <property type="nucleotide sequence ID" value="NZ_NOKA02000002.1"/>
</dbReference>
<dbReference type="PROSITE" id="PS50893">
    <property type="entry name" value="ABC_TRANSPORTER_2"/>
    <property type="match status" value="2"/>
</dbReference>
<dbReference type="Proteomes" id="UP000216411">
    <property type="component" value="Unassembled WGS sequence"/>
</dbReference>
<dbReference type="GO" id="GO:0005886">
    <property type="term" value="C:plasma membrane"/>
    <property type="evidence" value="ECO:0007669"/>
    <property type="project" value="UniProtKB-SubCell"/>
</dbReference>
<evidence type="ECO:0000256" key="3">
    <source>
        <dbReference type="ARBA" id="ARBA00022475"/>
    </source>
</evidence>
<dbReference type="CDD" id="cd03215">
    <property type="entry name" value="ABC_Carb_Monos_II"/>
    <property type="match status" value="1"/>
</dbReference>
<keyword evidence="6" id="KW-0547">Nucleotide-binding</keyword>
<dbReference type="GO" id="GO:0016887">
    <property type="term" value="F:ATP hydrolysis activity"/>
    <property type="evidence" value="ECO:0007669"/>
    <property type="project" value="InterPro"/>
</dbReference>
<keyword evidence="2" id="KW-0813">Transport</keyword>
<keyword evidence="9" id="KW-0472">Membrane</keyword>
<accession>A0A318ET94</accession>
<dbReference type="SUPFAM" id="SSF52540">
    <property type="entry name" value="P-loop containing nucleoside triphosphate hydrolases"/>
    <property type="match status" value="2"/>
</dbReference>
<evidence type="ECO:0000313" key="14">
    <source>
        <dbReference type="Proteomes" id="UP000247523"/>
    </source>
</evidence>
<name>A0A318ET94_9FIRM</name>
<dbReference type="InterPro" id="IPR050107">
    <property type="entry name" value="ABC_carbohydrate_import_ATPase"/>
</dbReference>
<keyword evidence="13" id="KW-1185">Reference proteome</keyword>
<dbReference type="Pfam" id="PF00005">
    <property type="entry name" value="ABC_tran"/>
    <property type="match status" value="2"/>
</dbReference>
<reference evidence="12 13" key="1">
    <citation type="journal article" date="2017" name="Genome Announc.">
        <title>Draft Genome Sequence of a Sporulating and Motile Strain of Lachnotalea glycerini Isolated from Water in Quebec City, Canada.</title>
        <authorList>
            <person name="Maheux A.F."/>
            <person name="Boudreau D.K."/>
            <person name="Berube E."/>
            <person name="Boissinot M."/>
            <person name="Raymond F."/>
            <person name="Brodeur S."/>
            <person name="Corbeil J."/>
            <person name="Isabel S."/>
            <person name="Omar R.F."/>
            <person name="Bergeron M.G."/>
        </authorList>
    </citation>
    <scope>NUCLEOTIDE SEQUENCE [LARGE SCALE GENOMIC DNA]</scope>
    <source>
        <strain evidence="12 13">CCRI-19302</strain>
    </source>
</reference>
<evidence type="ECO:0000256" key="8">
    <source>
        <dbReference type="ARBA" id="ARBA00022967"/>
    </source>
</evidence>
<dbReference type="GO" id="GO:0005524">
    <property type="term" value="F:ATP binding"/>
    <property type="evidence" value="ECO:0007669"/>
    <property type="project" value="UniProtKB-KW"/>
</dbReference>
<keyword evidence="4" id="KW-0762">Sugar transport</keyword>
<comment type="caution">
    <text evidence="11">The sequence shown here is derived from an EMBL/GenBank/DDBJ whole genome shotgun (WGS) entry which is preliminary data.</text>
</comment>
<evidence type="ECO:0000313" key="13">
    <source>
        <dbReference type="Proteomes" id="UP000216411"/>
    </source>
</evidence>
<protein>
    <submittedName>
        <fullName evidence="11">Monosaccharide ABC transporter ATP-binding protein (CUT2 family)</fullName>
    </submittedName>
    <submittedName>
        <fullName evidence="12">Sugar ABC transporter ATP-binding protein</fullName>
    </submittedName>
</protein>